<evidence type="ECO:0000256" key="6">
    <source>
        <dbReference type="ARBA" id="ARBA00023242"/>
    </source>
</evidence>
<keyword evidence="6" id="KW-0539">Nucleus</keyword>
<organism evidence="9 10">
    <name type="scientific">Heracleum sosnowskyi</name>
    <dbReference type="NCBI Taxonomy" id="360622"/>
    <lineage>
        <taxon>Eukaryota</taxon>
        <taxon>Viridiplantae</taxon>
        <taxon>Streptophyta</taxon>
        <taxon>Embryophyta</taxon>
        <taxon>Tracheophyta</taxon>
        <taxon>Spermatophyta</taxon>
        <taxon>Magnoliopsida</taxon>
        <taxon>eudicotyledons</taxon>
        <taxon>Gunneridae</taxon>
        <taxon>Pentapetalae</taxon>
        <taxon>asterids</taxon>
        <taxon>campanulids</taxon>
        <taxon>Apiales</taxon>
        <taxon>Apiaceae</taxon>
        <taxon>Apioideae</taxon>
        <taxon>apioid superclade</taxon>
        <taxon>Tordylieae</taxon>
        <taxon>Tordyliinae</taxon>
        <taxon>Heracleum</taxon>
    </lineage>
</organism>
<dbReference type="SUPFAM" id="SSF46689">
    <property type="entry name" value="Homeodomain-like"/>
    <property type="match status" value="1"/>
</dbReference>
<dbReference type="Pfam" id="PF00249">
    <property type="entry name" value="Myb_DNA-binding"/>
    <property type="match status" value="1"/>
</dbReference>
<keyword evidence="4" id="KW-0805">Transcription regulation</keyword>
<feature type="region of interest" description="Disordered" evidence="7">
    <location>
        <begin position="1"/>
        <end position="53"/>
    </location>
</feature>
<dbReference type="GO" id="GO:0000976">
    <property type="term" value="F:transcription cis-regulatory region binding"/>
    <property type="evidence" value="ECO:0007669"/>
    <property type="project" value="InterPro"/>
</dbReference>
<keyword evidence="5" id="KW-0804">Transcription</keyword>
<evidence type="ECO:0000259" key="8">
    <source>
        <dbReference type="Pfam" id="PF00249"/>
    </source>
</evidence>
<evidence type="ECO:0000256" key="3">
    <source>
        <dbReference type="ARBA" id="ARBA00022782"/>
    </source>
</evidence>
<dbReference type="InterPro" id="IPR001005">
    <property type="entry name" value="SANT/Myb"/>
</dbReference>
<evidence type="ECO:0000256" key="4">
    <source>
        <dbReference type="ARBA" id="ARBA00023015"/>
    </source>
</evidence>
<comment type="subcellular location">
    <subcellularLocation>
        <location evidence="1">Nucleus</location>
    </subcellularLocation>
</comment>
<dbReference type="GO" id="GO:0005634">
    <property type="term" value="C:nucleus"/>
    <property type="evidence" value="ECO:0007669"/>
    <property type="project" value="UniProtKB-SubCell"/>
</dbReference>
<dbReference type="GO" id="GO:0010158">
    <property type="term" value="P:abaxial cell fate specification"/>
    <property type="evidence" value="ECO:0007669"/>
    <property type="project" value="InterPro"/>
</dbReference>
<sequence>MTSAASNTPDLSLQIRPPSTKPTRSYNGGLMKTYMGTTERSDSASSGGSSDLSHEYGLFSPENSCHRSYLSLGPEMVSALNPPPPRKVQHYQPHIYGRDFKRASSLNGVMKRSARAPRMRWTSTLHSHFVHAVELLGGHERATPKSVLELMNVKDLTLAHVKSHLQMYRTVKNTDKGTGQGQTEMEDFKQRTGGTGEDVDACDYLLLPSNYSIISLSTPTSLPTTLQNAQRGEWLGSEDKKDWIRSNEETVSTSCSYFQDNNITKVEGNDNGVCLPEKKENRSSMSMSTSTKMLVNLEFTLGIAN</sequence>
<evidence type="ECO:0000313" key="9">
    <source>
        <dbReference type="EMBL" id="KAK1405722.1"/>
    </source>
</evidence>
<dbReference type="FunFam" id="1.10.10.60:FF:000002">
    <property type="entry name" value="Myb family transcription factor"/>
    <property type="match status" value="1"/>
</dbReference>
<dbReference type="InterPro" id="IPR009057">
    <property type="entry name" value="Homeodomain-like_sf"/>
</dbReference>
<comment type="caution">
    <text evidence="9">The sequence shown here is derived from an EMBL/GenBank/DDBJ whole genome shotgun (WGS) entry which is preliminary data.</text>
</comment>
<gene>
    <name evidence="9" type="ORF">POM88_005327</name>
</gene>
<evidence type="ECO:0000256" key="5">
    <source>
        <dbReference type="ARBA" id="ARBA00023163"/>
    </source>
</evidence>
<evidence type="ECO:0000256" key="2">
    <source>
        <dbReference type="ARBA" id="ARBA00022473"/>
    </source>
</evidence>
<evidence type="ECO:0000313" key="10">
    <source>
        <dbReference type="Proteomes" id="UP001237642"/>
    </source>
</evidence>
<name>A0AAD8NEB3_9APIA</name>
<feature type="compositionally biased region" description="Polar residues" evidence="7">
    <location>
        <begin position="1"/>
        <end position="11"/>
    </location>
</feature>
<dbReference type="EMBL" id="JAUIZM010000001">
    <property type="protein sequence ID" value="KAK1405722.1"/>
    <property type="molecule type" value="Genomic_DNA"/>
</dbReference>
<dbReference type="InterPro" id="IPR006447">
    <property type="entry name" value="Myb_dom_plants"/>
</dbReference>
<keyword evidence="2" id="KW-0217">Developmental protein</keyword>
<dbReference type="Proteomes" id="UP001237642">
    <property type="component" value="Unassembled WGS sequence"/>
</dbReference>
<keyword evidence="3" id="KW-0221">Differentiation</keyword>
<reference evidence="9" key="2">
    <citation type="submission" date="2023-05" db="EMBL/GenBank/DDBJ databases">
        <authorList>
            <person name="Schelkunov M.I."/>
        </authorList>
    </citation>
    <scope>NUCLEOTIDE SEQUENCE</scope>
    <source>
        <strain evidence="9">Hsosn_3</strain>
        <tissue evidence="9">Leaf</tissue>
    </source>
</reference>
<dbReference type="PANTHER" id="PTHR31496">
    <property type="entry name" value="TRANSCRIPTION FACTOR KAN2-RELATED"/>
    <property type="match status" value="1"/>
</dbReference>
<protein>
    <submittedName>
        <fullName evidence="9">Transcription factor KAN4</fullName>
    </submittedName>
</protein>
<dbReference type="InterPro" id="IPR044847">
    <property type="entry name" value="KAN_fam"/>
</dbReference>
<dbReference type="Gene3D" id="1.10.10.60">
    <property type="entry name" value="Homeodomain-like"/>
    <property type="match status" value="1"/>
</dbReference>
<dbReference type="PANTHER" id="PTHR31496:SF25">
    <property type="entry name" value="TRANSCRIPTION FACTOR KAN3-RELATED"/>
    <property type="match status" value="1"/>
</dbReference>
<evidence type="ECO:0000256" key="7">
    <source>
        <dbReference type="SAM" id="MobiDB-lite"/>
    </source>
</evidence>
<proteinExistence type="predicted"/>
<feature type="domain" description="Myb-like" evidence="8">
    <location>
        <begin position="118"/>
        <end position="169"/>
    </location>
</feature>
<keyword evidence="10" id="KW-1185">Reference proteome</keyword>
<dbReference type="AlphaFoldDB" id="A0AAD8NEB3"/>
<dbReference type="GO" id="GO:0006355">
    <property type="term" value="P:regulation of DNA-templated transcription"/>
    <property type="evidence" value="ECO:0007669"/>
    <property type="project" value="InterPro"/>
</dbReference>
<dbReference type="NCBIfam" id="TIGR01557">
    <property type="entry name" value="myb_SHAQKYF"/>
    <property type="match status" value="1"/>
</dbReference>
<accession>A0AAD8NEB3</accession>
<evidence type="ECO:0000256" key="1">
    <source>
        <dbReference type="ARBA" id="ARBA00004123"/>
    </source>
</evidence>
<reference evidence="9" key="1">
    <citation type="submission" date="2023-02" db="EMBL/GenBank/DDBJ databases">
        <title>Genome of toxic invasive species Heracleum sosnowskyi carries increased number of genes despite the absence of recent whole-genome duplications.</title>
        <authorList>
            <person name="Schelkunov M."/>
            <person name="Shtratnikova V."/>
            <person name="Makarenko M."/>
            <person name="Klepikova A."/>
            <person name="Omelchenko D."/>
            <person name="Novikova G."/>
            <person name="Obukhova E."/>
            <person name="Bogdanov V."/>
            <person name="Penin A."/>
            <person name="Logacheva M."/>
        </authorList>
    </citation>
    <scope>NUCLEOTIDE SEQUENCE</scope>
    <source>
        <strain evidence="9">Hsosn_3</strain>
        <tissue evidence="9">Leaf</tissue>
    </source>
</reference>